<dbReference type="Gene3D" id="4.10.80.270">
    <property type="match status" value="1"/>
</dbReference>
<dbReference type="Gene3D" id="1.20.5.170">
    <property type="match status" value="1"/>
</dbReference>
<gene>
    <name evidence="2" type="ORF">MEI_01510</name>
</gene>
<dbReference type="Proteomes" id="UP000008948">
    <property type="component" value="Unassembled WGS sequence"/>
</dbReference>
<feature type="domain" description="Trimeric autotransporter adhesin YadA-like stalk" evidence="1">
    <location>
        <begin position="243"/>
        <end position="280"/>
    </location>
</feature>
<organism evidence="2 3">
    <name type="scientific">Bartonella vinsonii subsp. arupensis Pm136co</name>
    <dbReference type="NCBI Taxonomy" id="1094561"/>
    <lineage>
        <taxon>Bacteria</taxon>
        <taxon>Pseudomonadati</taxon>
        <taxon>Pseudomonadota</taxon>
        <taxon>Alphaproteobacteria</taxon>
        <taxon>Hyphomicrobiales</taxon>
        <taxon>Bartonellaceae</taxon>
        <taxon>Bartonella</taxon>
    </lineage>
</organism>
<evidence type="ECO:0000313" key="3">
    <source>
        <dbReference type="Proteomes" id="UP000008948"/>
    </source>
</evidence>
<dbReference type="InterPro" id="IPR011049">
    <property type="entry name" value="Serralysin-like_metalloprot_C"/>
</dbReference>
<evidence type="ECO:0000259" key="1">
    <source>
        <dbReference type="Pfam" id="PF05662"/>
    </source>
</evidence>
<dbReference type="Pfam" id="PF05662">
    <property type="entry name" value="YadA_stalk"/>
    <property type="match status" value="2"/>
</dbReference>
<sequence length="299" mass="32504">MNQRIKEVSENVAQDSLNWNEGKKAFVATHGEDKANSKITSLQAGNISASSTDAVNGAQLYSFGDSVAKYFGGNAKYENGEWKQPTFKIKSFKEDGSESEDKYHNVADAFEGVGNSITKIHNEVNKEISKVVGDSLVKWDEDRQLIKIGEEKYGNTITIADKDGKGRTLSGLKVAEQNDEAVNKGQLDENVHKLSKDIEDVRSIAVFYDTEEVSTLTRSTRKEVSKKSVTFGDPSKGTVSLRNVGNGNIAENSTEAVNGSQLYTLGDSVAKYFGGGASYADGKWTAPSFKVKTIKEDGS</sequence>
<evidence type="ECO:0000313" key="2">
    <source>
        <dbReference type="EMBL" id="EJF96738.1"/>
    </source>
</evidence>
<protein>
    <recommendedName>
        <fullName evidence="1">Trimeric autotransporter adhesin YadA-like stalk domain-containing protein</fullName>
    </recommendedName>
</protein>
<accession>A0ABP2QR66</accession>
<keyword evidence="3" id="KW-1185">Reference proteome</keyword>
<dbReference type="SUPFAM" id="SSF101967">
    <property type="entry name" value="Adhesin YadA, collagen-binding domain"/>
    <property type="match status" value="1"/>
</dbReference>
<dbReference type="InterPro" id="IPR008635">
    <property type="entry name" value="Coiled_stalk_dom"/>
</dbReference>
<dbReference type="Gene3D" id="6.10.250.2030">
    <property type="match status" value="1"/>
</dbReference>
<reference evidence="2 3" key="1">
    <citation type="submission" date="2012-03" db="EMBL/GenBank/DDBJ databases">
        <title>The Genome Sequence of Bartonella vinsonii subsp. arupensis str. Pm136co.</title>
        <authorList>
            <consortium name="The Broad Institute Genome Sequencing Platform"/>
            <consortium name="The Broad Institute Genome Sequencing Center for Infectious Disease"/>
            <person name="Feldgarden M."/>
            <person name="Kirby J."/>
            <person name="Kosoy M."/>
            <person name="Birtles R."/>
            <person name="Probert W.S."/>
            <person name="Chiaraviglio L."/>
            <person name="Young S.K."/>
            <person name="Zeng Q."/>
            <person name="Gargeya S."/>
            <person name="Fitzgerald M."/>
            <person name="Haas B."/>
            <person name="Abouelleil A."/>
            <person name="Alvarado L."/>
            <person name="Arachchi H.M."/>
            <person name="Berlin A."/>
            <person name="Chapman S.B."/>
            <person name="Gearin G."/>
            <person name="Goldberg J."/>
            <person name="Griggs A."/>
            <person name="Gujja S."/>
            <person name="Hansen M."/>
            <person name="Heiman D."/>
            <person name="Howarth C."/>
            <person name="Larimer J."/>
            <person name="Lui A."/>
            <person name="MacDonald P.J.P."/>
            <person name="McCowen C."/>
            <person name="Montmayeur A."/>
            <person name="Murphy C."/>
            <person name="Neiman D."/>
            <person name="Pearson M."/>
            <person name="Priest M."/>
            <person name="Roberts A."/>
            <person name="Saif S."/>
            <person name="Shea T."/>
            <person name="Sisk P."/>
            <person name="Stolte C."/>
            <person name="Sykes S."/>
            <person name="Wortman J."/>
            <person name="Nusbaum C."/>
            <person name="Birren B."/>
        </authorList>
    </citation>
    <scope>NUCLEOTIDE SEQUENCE [LARGE SCALE GENOMIC DNA]</scope>
    <source>
        <strain evidence="2 3">Pm136co</strain>
    </source>
</reference>
<feature type="domain" description="Trimeric autotransporter adhesin YadA-like stalk" evidence="1">
    <location>
        <begin position="38"/>
        <end position="77"/>
    </location>
</feature>
<feature type="non-terminal residue" evidence="2">
    <location>
        <position position="299"/>
    </location>
</feature>
<name>A0ABP2QR66_BARVI</name>
<dbReference type="EMBL" id="AIMH01000042">
    <property type="protein sequence ID" value="EJF96738.1"/>
    <property type="molecule type" value="Genomic_DNA"/>
</dbReference>
<comment type="caution">
    <text evidence="2">The sequence shown here is derived from an EMBL/GenBank/DDBJ whole genome shotgun (WGS) entry which is preliminary data.</text>
</comment>
<dbReference type="Gene3D" id="2.150.10.10">
    <property type="entry name" value="Serralysin-like metalloprotease, C-terminal"/>
    <property type="match status" value="1"/>
</dbReference>
<proteinExistence type="predicted"/>